<evidence type="ECO:0000313" key="1">
    <source>
        <dbReference type="EMBL" id="GAA4111986.1"/>
    </source>
</evidence>
<dbReference type="InterPro" id="IPR027939">
    <property type="entry name" value="NMT1/THI5"/>
</dbReference>
<dbReference type="PANTHER" id="PTHR31528">
    <property type="entry name" value="4-AMINO-5-HYDROXYMETHYL-2-METHYLPYRIMIDINE PHOSPHATE SYNTHASE THI11-RELATED"/>
    <property type="match status" value="1"/>
</dbReference>
<dbReference type="Gene3D" id="3.40.190.10">
    <property type="entry name" value="Periplasmic binding protein-like II"/>
    <property type="match status" value="1"/>
</dbReference>
<protein>
    <submittedName>
        <fullName evidence="1">Nitrate ABC transporter substrate-binding protein</fullName>
    </submittedName>
</protein>
<comment type="caution">
    <text evidence="1">The sequence shown here is derived from an EMBL/GenBank/DDBJ whole genome shotgun (WGS) entry which is preliminary data.</text>
</comment>
<dbReference type="PANTHER" id="PTHR31528:SF3">
    <property type="entry name" value="THIAMINE BIOSYNTHESIS PROTEIN HI_0357-RELATED"/>
    <property type="match status" value="1"/>
</dbReference>
<gene>
    <name evidence="1" type="ORF">GCM10022215_08100</name>
</gene>
<name>A0ABP7XCY2_9ACTN</name>
<reference evidence="2" key="1">
    <citation type="journal article" date="2019" name="Int. J. Syst. Evol. Microbiol.">
        <title>The Global Catalogue of Microorganisms (GCM) 10K type strain sequencing project: providing services to taxonomists for standard genome sequencing and annotation.</title>
        <authorList>
            <consortium name="The Broad Institute Genomics Platform"/>
            <consortium name="The Broad Institute Genome Sequencing Center for Infectious Disease"/>
            <person name="Wu L."/>
            <person name="Ma J."/>
        </authorList>
    </citation>
    <scope>NUCLEOTIDE SEQUENCE [LARGE SCALE GENOMIC DNA]</scope>
    <source>
        <strain evidence="2">JCM 16703</strain>
    </source>
</reference>
<sequence length="383" mass="40938">MALTATMLAACGSDDSSSDAPAAAAASGAGAVDLKAAGCPDTIVIQTDWNPESEHGHLYEMFGDDAVIDADKKVVSGTLYSGGESTGVKLEVRAGGPAIGYTGVAAQMYTDKSITMGYITTDDAIANSAKTPTKAFFAPLDLSPLMVMWDPSYYPDVQGPDDIKAALDASGGVWRYFAGSAYQEYLADAGYVSKDSQDSSYDGTPANFVAAGGKDMQQGFASAEPYIYENEIKQWGKPVDYALISEFGWDPYQSSMAVRSADFDSLSGCLKAFTPVLQQAEVDFFADPTKANDLILKLVQEYNTGWTYSQGVADYSVKTMIDDKLVSNGDNGTLGDFDDTRMSDFFTKAKDTFTKLGTDIDPNLTVDDLYTNEFLDPSIGLPN</sequence>
<proteinExistence type="predicted"/>
<accession>A0ABP7XCY2</accession>
<organism evidence="1 2">
    <name type="scientific">Nocardioides fonticola</name>
    <dbReference type="NCBI Taxonomy" id="450363"/>
    <lineage>
        <taxon>Bacteria</taxon>
        <taxon>Bacillati</taxon>
        <taxon>Actinomycetota</taxon>
        <taxon>Actinomycetes</taxon>
        <taxon>Propionibacteriales</taxon>
        <taxon>Nocardioidaceae</taxon>
        <taxon>Nocardioides</taxon>
    </lineage>
</organism>
<dbReference type="Proteomes" id="UP001501495">
    <property type="component" value="Unassembled WGS sequence"/>
</dbReference>
<dbReference type="EMBL" id="BAAAZH010000006">
    <property type="protein sequence ID" value="GAA4111986.1"/>
    <property type="molecule type" value="Genomic_DNA"/>
</dbReference>
<keyword evidence="2" id="KW-1185">Reference proteome</keyword>
<evidence type="ECO:0000313" key="2">
    <source>
        <dbReference type="Proteomes" id="UP001501495"/>
    </source>
</evidence>